<reference evidence="1 2" key="1">
    <citation type="journal article" date="2021" name="Nat. Commun.">
        <title>Genetic determinants of endophytism in the Arabidopsis root mycobiome.</title>
        <authorList>
            <person name="Mesny F."/>
            <person name="Miyauchi S."/>
            <person name="Thiergart T."/>
            <person name="Pickel B."/>
            <person name="Atanasova L."/>
            <person name="Karlsson M."/>
            <person name="Huettel B."/>
            <person name="Barry K.W."/>
            <person name="Haridas S."/>
            <person name="Chen C."/>
            <person name="Bauer D."/>
            <person name="Andreopoulos W."/>
            <person name="Pangilinan J."/>
            <person name="LaButti K."/>
            <person name="Riley R."/>
            <person name="Lipzen A."/>
            <person name="Clum A."/>
            <person name="Drula E."/>
            <person name="Henrissat B."/>
            <person name="Kohler A."/>
            <person name="Grigoriev I.V."/>
            <person name="Martin F.M."/>
            <person name="Hacquard S."/>
        </authorList>
    </citation>
    <scope>NUCLEOTIDE SEQUENCE [LARGE SCALE GENOMIC DNA]</scope>
    <source>
        <strain evidence="1 2">MPI-SDFR-AT-0079</strain>
    </source>
</reference>
<gene>
    <name evidence="1" type="ORF">F5144DRAFT_497736</name>
</gene>
<comment type="caution">
    <text evidence="1">The sequence shown here is derived from an EMBL/GenBank/DDBJ whole genome shotgun (WGS) entry which is preliminary data.</text>
</comment>
<accession>A0ACB7P259</accession>
<keyword evidence="2" id="KW-1185">Reference proteome</keyword>
<evidence type="ECO:0000313" key="2">
    <source>
        <dbReference type="Proteomes" id="UP000724584"/>
    </source>
</evidence>
<protein>
    <submittedName>
        <fullName evidence="1">Uncharacterized protein</fullName>
    </submittedName>
</protein>
<name>A0ACB7P259_9PEZI</name>
<dbReference type="EMBL" id="JAGIZQ010000006">
    <property type="protein sequence ID" value="KAH6623938.1"/>
    <property type="molecule type" value="Genomic_DNA"/>
</dbReference>
<dbReference type="Proteomes" id="UP000724584">
    <property type="component" value="Unassembled WGS sequence"/>
</dbReference>
<proteinExistence type="predicted"/>
<evidence type="ECO:0000313" key="1">
    <source>
        <dbReference type="EMBL" id="KAH6623938.1"/>
    </source>
</evidence>
<organism evidence="1 2">
    <name type="scientific">Chaetomium tenue</name>
    <dbReference type="NCBI Taxonomy" id="1854479"/>
    <lineage>
        <taxon>Eukaryota</taxon>
        <taxon>Fungi</taxon>
        <taxon>Dikarya</taxon>
        <taxon>Ascomycota</taxon>
        <taxon>Pezizomycotina</taxon>
        <taxon>Sordariomycetes</taxon>
        <taxon>Sordariomycetidae</taxon>
        <taxon>Sordariales</taxon>
        <taxon>Chaetomiaceae</taxon>
        <taxon>Chaetomium</taxon>
    </lineage>
</organism>
<sequence length="226" mass="24680">MFSLLGVPSHSGSKTHKHGSRRSTSSTSTSTGHSKPKSSRSTQQRSVAAPGTFSAPFLFVVNELQVDYEPASPQEQPLTDQWLNTMPPQHAGAYVGEVVGTVFRYRDGVVSPAHGYLWNTRPGLGPSRGLSGELPIVIALMGFHGRPGRASEVFQSRKWDMGQWIGSSRASPYLPKSGESPRGLFVQVCADNLVDGLDDCEENNVPVEIWEQILQDLEYRTVLVQG</sequence>